<feature type="region of interest" description="Disordered" evidence="1">
    <location>
        <begin position="1"/>
        <end position="40"/>
    </location>
</feature>
<dbReference type="GO" id="GO:0050852">
    <property type="term" value="P:T cell receptor signaling pathway"/>
    <property type="evidence" value="ECO:0007669"/>
    <property type="project" value="TreeGrafter"/>
</dbReference>
<feature type="compositionally biased region" description="Polar residues" evidence="1">
    <location>
        <begin position="245"/>
        <end position="261"/>
    </location>
</feature>
<feature type="compositionally biased region" description="Basic and acidic residues" evidence="1">
    <location>
        <begin position="610"/>
        <end position="651"/>
    </location>
</feature>
<dbReference type="InterPro" id="IPR043443">
    <property type="entry name" value="FYB1/2-like"/>
</dbReference>
<feature type="compositionally biased region" description="Polar residues" evidence="1">
    <location>
        <begin position="1"/>
        <end position="10"/>
    </location>
</feature>
<evidence type="ECO:0000313" key="2">
    <source>
        <dbReference type="Proteomes" id="UP000515152"/>
    </source>
</evidence>
<sequence>MEQDAPTNFKSLRAKFQESKAKDRPPVPERPKRLPSTVVRYGPQPSFIRSITPVEDQTPVCSKATLRHDHKLPVSLPVHTLQTTTLRHDHKLPVSLPVHTLQTTTLRHDHKLPVSLPVHTLQTTTNPATGSTHNQISKAAFKHRHLPLVLPIPFSGELKLHSVSPPNGVSSPVRGKKKPMIMPFKSIVTSRFGKGPLENGEHTISVEKSKAVNGFYTNGESFNPGSVSPSPEKNATSPPADGMEGSSTEGCASQTSHQRVLSTLEKAKRKFSPKQLLEYAKPKSFHSRNSSPSASPPPPPVDYENMITEPEPPVPLPKSIPHTIPLHAPPTPLKSNGVCLNYATVSRNKGSHLDLSAQAPPVKMLPDLQSLGPKPVKPPRPPLVDLKPFSTSNEFEQNGLLTARASASSREVHLDHHVLEAPVFPDFDHSEPENLDHNAFAVANVDMPPVPTGTLGEGELPPPDLVHLNCKSSSVPSTCGQVASETPEPPALPHHADTQPVPVPETDGAEEINSDCVLSSTPATDSIVTSELASEQSPSFYEHCDNIYEDVAPATKFPFSQNSRKHKGTPKNPYATPPVNELTRKTVRSITAWTKETGEHITLTRRNSGSRKERGSPETHEKKEQRKKEKQHLEKEKKEQKERQKRENDMKKKFKVTGLEEPMYIAKVLVDSKVRKHDLPVKSGDTVSIIRITSCPKGKWLARDATHRYGYVSLKSLELNIKEMLELGKKPSQTAGLAANEGDTVSLGSSTPNPTHNSSFSDDSEEWTFDEETLSPTTDMPACRSMSMPEMFGSDCSTHQTQLDDTVNGVTAQTRHEALQKLAIFFQQSRGSFDDTTDNGGATPTNTDNTDLLCAVEEHLQQQGEDFDLSDVAFLPPPELYADTL</sequence>
<feature type="region of interest" description="Disordered" evidence="1">
    <location>
        <begin position="220"/>
        <end position="313"/>
    </location>
</feature>
<evidence type="ECO:0000313" key="3">
    <source>
        <dbReference type="RefSeq" id="XP_042560925.1"/>
    </source>
</evidence>
<dbReference type="FunFam" id="2.30.30.40:FF:000307">
    <property type="entry name" value="Predicted protein"/>
    <property type="match status" value="1"/>
</dbReference>
<dbReference type="PANTHER" id="PTHR16830:SF20">
    <property type="entry name" value="SI:CH211-188C16.1-RELATED"/>
    <property type="match status" value="1"/>
</dbReference>
<gene>
    <name evidence="3" type="primary">si:ch211-188c16.1</name>
</gene>
<proteinExistence type="predicted"/>
<keyword evidence="2" id="KW-1185">Reference proteome</keyword>
<dbReference type="PANTHER" id="PTHR16830">
    <property type="entry name" value="SH2 CONTAINING ADAPTOR PRAM-1 RELATED"/>
    <property type="match status" value="1"/>
</dbReference>
<dbReference type="GO" id="GO:0005886">
    <property type="term" value="C:plasma membrane"/>
    <property type="evidence" value="ECO:0007669"/>
    <property type="project" value="InterPro"/>
</dbReference>
<feature type="region of interest" description="Disordered" evidence="1">
    <location>
        <begin position="732"/>
        <end position="798"/>
    </location>
</feature>
<dbReference type="Proteomes" id="UP000515152">
    <property type="component" value="Unplaced"/>
</dbReference>
<feature type="compositionally biased region" description="Basic and acidic residues" evidence="1">
    <location>
        <begin position="15"/>
        <end position="32"/>
    </location>
</feature>
<feature type="compositionally biased region" description="Polar residues" evidence="1">
    <location>
        <begin position="746"/>
        <end position="761"/>
    </location>
</feature>
<protein>
    <submittedName>
        <fullName evidence="3">FYN-binding protein 1 isoform X1</fullName>
    </submittedName>
</protein>
<feature type="compositionally biased region" description="Acidic residues" evidence="1">
    <location>
        <begin position="762"/>
        <end position="773"/>
    </location>
</feature>
<name>A0A8M1KEI1_CLUHA</name>
<dbReference type="KEGG" id="char:122130300"/>
<dbReference type="GeneID" id="122130300"/>
<organism evidence="2 3">
    <name type="scientific">Clupea harengus</name>
    <name type="common">Atlantic herring</name>
    <dbReference type="NCBI Taxonomy" id="7950"/>
    <lineage>
        <taxon>Eukaryota</taxon>
        <taxon>Metazoa</taxon>
        <taxon>Chordata</taxon>
        <taxon>Craniata</taxon>
        <taxon>Vertebrata</taxon>
        <taxon>Euteleostomi</taxon>
        <taxon>Actinopterygii</taxon>
        <taxon>Neopterygii</taxon>
        <taxon>Teleostei</taxon>
        <taxon>Clupei</taxon>
        <taxon>Clupeiformes</taxon>
        <taxon>Clupeoidei</taxon>
        <taxon>Clupeidae</taxon>
        <taxon>Clupea</taxon>
    </lineage>
</organism>
<feature type="region of interest" description="Disordered" evidence="1">
    <location>
        <begin position="558"/>
        <end position="653"/>
    </location>
</feature>
<dbReference type="GO" id="GO:0072659">
    <property type="term" value="P:protein localization to plasma membrane"/>
    <property type="evidence" value="ECO:0007669"/>
    <property type="project" value="TreeGrafter"/>
</dbReference>
<feature type="region of interest" description="Disordered" evidence="1">
    <location>
        <begin position="477"/>
        <end position="509"/>
    </location>
</feature>
<feature type="compositionally biased region" description="Polar residues" evidence="1">
    <location>
        <begin position="220"/>
        <end position="237"/>
    </location>
</feature>
<accession>A0A8M1KEI1</accession>
<dbReference type="OrthoDB" id="5986624at2759"/>
<reference evidence="3" key="1">
    <citation type="submission" date="2025-08" db="UniProtKB">
        <authorList>
            <consortium name="RefSeq"/>
        </authorList>
    </citation>
    <scope>IDENTIFICATION</scope>
</reference>
<evidence type="ECO:0000256" key="1">
    <source>
        <dbReference type="SAM" id="MobiDB-lite"/>
    </source>
</evidence>
<dbReference type="RefSeq" id="XP_042560925.1">
    <property type="nucleotide sequence ID" value="XM_042704991.1"/>
</dbReference>
<dbReference type="AlphaFoldDB" id="A0A8M1KEI1"/>
<dbReference type="GO" id="GO:0007229">
    <property type="term" value="P:integrin-mediated signaling pathway"/>
    <property type="evidence" value="ECO:0007669"/>
    <property type="project" value="InterPro"/>
</dbReference>